<keyword evidence="1" id="KW-1133">Transmembrane helix</keyword>
<keyword evidence="1" id="KW-0812">Transmembrane</keyword>
<accession>A0ABP8Z442</accession>
<reference evidence="5" key="1">
    <citation type="journal article" date="2019" name="Int. J. Syst. Evol. Microbiol.">
        <title>The Global Catalogue of Microorganisms (GCM) 10K type strain sequencing project: providing services to taxonomists for standard genome sequencing and annotation.</title>
        <authorList>
            <consortium name="The Broad Institute Genomics Platform"/>
            <consortium name="The Broad Institute Genome Sequencing Center for Infectious Disease"/>
            <person name="Wu L."/>
            <person name="Ma J."/>
        </authorList>
    </citation>
    <scope>NUCLEOTIDE SEQUENCE [LARGE SCALE GENOMIC DNA]</scope>
    <source>
        <strain evidence="5">JCM 19015</strain>
    </source>
</reference>
<organism evidence="4 5">
    <name type="scientific">Amnibacterium soli</name>
    <dbReference type="NCBI Taxonomy" id="1282736"/>
    <lineage>
        <taxon>Bacteria</taxon>
        <taxon>Bacillati</taxon>
        <taxon>Actinomycetota</taxon>
        <taxon>Actinomycetes</taxon>
        <taxon>Micrococcales</taxon>
        <taxon>Microbacteriaceae</taxon>
        <taxon>Amnibacterium</taxon>
    </lineage>
</organism>
<sequence>MNRYRRPLLAVLAAALVAVALPAAPASAASRDGWVRLAHMSPDTAAVNITLSSLSGDVTLFRLQNVGYGAVSKYMRLPQGTYALAMVPAGEDDPDATPVISGSVQIKAGEAETLAAIGKNDALKTVVFPDDLDAVGGGDARVRIVQASVTHKTVDATAGEKTVADDASFGKVSGYATVPAGSTSIDLKAGSDVQTVSQRFTAGSAHTLFVIDDSKGDLTVSPALDSAAATEKPVGSLAAGGGGLADGDSQLALLLAGIAAAGGAGALGVMARRRSGARRS</sequence>
<dbReference type="Pfam" id="PF14344">
    <property type="entry name" value="DUF4397"/>
    <property type="match status" value="1"/>
</dbReference>
<dbReference type="EMBL" id="BAABLP010000003">
    <property type="protein sequence ID" value="GAA4745842.1"/>
    <property type="molecule type" value="Genomic_DNA"/>
</dbReference>
<dbReference type="InterPro" id="IPR025510">
    <property type="entry name" value="DUF4397"/>
</dbReference>
<evidence type="ECO:0000259" key="3">
    <source>
        <dbReference type="Pfam" id="PF14344"/>
    </source>
</evidence>
<feature type="chain" id="PRO_5045274959" description="DUF4397 domain-containing protein" evidence="2">
    <location>
        <begin position="29"/>
        <end position="280"/>
    </location>
</feature>
<keyword evidence="1" id="KW-0472">Membrane</keyword>
<dbReference type="Proteomes" id="UP001500121">
    <property type="component" value="Unassembled WGS sequence"/>
</dbReference>
<name>A0ABP8Z442_9MICO</name>
<feature type="transmembrane region" description="Helical" evidence="1">
    <location>
        <begin position="251"/>
        <end position="271"/>
    </location>
</feature>
<comment type="caution">
    <text evidence="4">The sequence shown here is derived from an EMBL/GenBank/DDBJ whole genome shotgun (WGS) entry which is preliminary data.</text>
</comment>
<protein>
    <recommendedName>
        <fullName evidence="3">DUF4397 domain-containing protein</fullName>
    </recommendedName>
</protein>
<keyword evidence="2" id="KW-0732">Signal</keyword>
<gene>
    <name evidence="4" type="ORF">GCM10025783_17140</name>
</gene>
<proteinExistence type="predicted"/>
<dbReference type="PROSITE" id="PS51318">
    <property type="entry name" value="TAT"/>
    <property type="match status" value="1"/>
</dbReference>
<dbReference type="InterPro" id="IPR006311">
    <property type="entry name" value="TAT_signal"/>
</dbReference>
<keyword evidence="5" id="KW-1185">Reference proteome</keyword>
<evidence type="ECO:0000313" key="4">
    <source>
        <dbReference type="EMBL" id="GAA4745842.1"/>
    </source>
</evidence>
<evidence type="ECO:0000256" key="1">
    <source>
        <dbReference type="SAM" id="Phobius"/>
    </source>
</evidence>
<feature type="domain" description="DUF4397" evidence="3">
    <location>
        <begin position="34"/>
        <end position="156"/>
    </location>
</feature>
<evidence type="ECO:0000256" key="2">
    <source>
        <dbReference type="SAM" id="SignalP"/>
    </source>
</evidence>
<evidence type="ECO:0000313" key="5">
    <source>
        <dbReference type="Proteomes" id="UP001500121"/>
    </source>
</evidence>
<dbReference type="RefSeq" id="WP_345480702.1">
    <property type="nucleotide sequence ID" value="NZ_BAABLP010000003.1"/>
</dbReference>
<feature type="signal peptide" evidence="2">
    <location>
        <begin position="1"/>
        <end position="28"/>
    </location>
</feature>